<keyword evidence="1" id="KW-0175">Coiled coil</keyword>
<comment type="caution">
    <text evidence="2">The sequence shown here is derived from an EMBL/GenBank/DDBJ whole genome shotgun (WGS) entry which is preliminary data.</text>
</comment>
<dbReference type="Gene3D" id="1.20.5.300">
    <property type="match status" value="1"/>
</dbReference>
<dbReference type="PANTHER" id="PTHR36508">
    <property type="entry name" value="PROTEIN SLYX"/>
    <property type="match status" value="1"/>
</dbReference>
<evidence type="ECO:0000256" key="1">
    <source>
        <dbReference type="SAM" id="Coils"/>
    </source>
</evidence>
<dbReference type="EMBL" id="SHNP01000002">
    <property type="protein sequence ID" value="MCX2973555.1"/>
    <property type="molecule type" value="Genomic_DNA"/>
</dbReference>
<reference evidence="2" key="1">
    <citation type="submission" date="2019-02" db="EMBL/GenBank/DDBJ databases">
        <authorList>
            <person name="Li S.-H."/>
        </authorList>
    </citation>
    <scope>NUCLEOTIDE SEQUENCE</scope>
    <source>
        <strain evidence="2">IMCC8485</strain>
    </source>
</reference>
<dbReference type="Proteomes" id="UP001143307">
    <property type="component" value="Unassembled WGS sequence"/>
</dbReference>
<organism evidence="2 3">
    <name type="scientific">Candidatus Seongchinamella marina</name>
    <dbReference type="NCBI Taxonomy" id="2518990"/>
    <lineage>
        <taxon>Bacteria</taxon>
        <taxon>Pseudomonadati</taxon>
        <taxon>Pseudomonadota</taxon>
        <taxon>Gammaproteobacteria</taxon>
        <taxon>Cellvibrionales</taxon>
        <taxon>Halieaceae</taxon>
        <taxon>Seongchinamella</taxon>
    </lineage>
</organism>
<gene>
    <name evidence="2" type="ORF">EYC87_08155</name>
</gene>
<dbReference type="Pfam" id="PF04102">
    <property type="entry name" value="SlyX"/>
    <property type="match status" value="1"/>
</dbReference>
<keyword evidence="3" id="KW-1185">Reference proteome</keyword>
<feature type="coiled-coil region" evidence="1">
    <location>
        <begin position="4"/>
        <end position="52"/>
    </location>
</feature>
<dbReference type="PANTHER" id="PTHR36508:SF1">
    <property type="entry name" value="PROTEIN SLYX"/>
    <property type="match status" value="1"/>
</dbReference>
<sequence length="74" mass="8431">MSEIEELVQQMVELQTQVAFQEDTVGVLNNAVTAQQKEILVLREQLELLKQRQDETIAQVDQAGPVVDEKPPHY</sequence>
<protein>
    <submittedName>
        <fullName evidence="2">SlyX family protein</fullName>
    </submittedName>
</protein>
<name>A0ABT3SU83_9GAMM</name>
<dbReference type="RefSeq" id="WP_279252443.1">
    <property type="nucleotide sequence ID" value="NZ_SHNP01000002.1"/>
</dbReference>
<evidence type="ECO:0000313" key="3">
    <source>
        <dbReference type="Proteomes" id="UP001143307"/>
    </source>
</evidence>
<evidence type="ECO:0000313" key="2">
    <source>
        <dbReference type="EMBL" id="MCX2973555.1"/>
    </source>
</evidence>
<dbReference type="InterPro" id="IPR007236">
    <property type="entry name" value="SlyX"/>
</dbReference>
<accession>A0ABT3SU83</accession>
<proteinExistence type="predicted"/>